<name>A0A7E4VQU3_PANRE</name>
<accession>A0A7E4VQU3</accession>
<sequence length="67" mass="7519">MGGVERLVPCLQRGLGTSDLFAPCSKTYRFRFNKTVVTTSTSDTNSLTKRVSLLPPHIDRALDSYWL</sequence>
<proteinExistence type="predicted"/>
<dbReference type="Proteomes" id="UP000492821">
    <property type="component" value="Unassembled WGS sequence"/>
</dbReference>
<reference evidence="2" key="2">
    <citation type="submission" date="2020-10" db="UniProtKB">
        <authorList>
            <consortium name="WormBaseParasite"/>
        </authorList>
    </citation>
    <scope>IDENTIFICATION</scope>
</reference>
<organism evidence="1 2">
    <name type="scientific">Panagrellus redivivus</name>
    <name type="common">Microworm</name>
    <dbReference type="NCBI Taxonomy" id="6233"/>
    <lineage>
        <taxon>Eukaryota</taxon>
        <taxon>Metazoa</taxon>
        <taxon>Ecdysozoa</taxon>
        <taxon>Nematoda</taxon>
        <taxon>Chromadorea</taxon>
        <taxon>Rhabditida</taxon>
        <taxon>Tylenchina</taxon>
        <taxon>Panagrolaimomorpha</taxon>
        <taxon>Panagrolaimoidea</taxon>
        <taxon>Panagrolaimidae</taxon>
        <taxon>Panagrellus</taxon>
    </lineage>
</organism>
<dbReference type="AlphaFoldDB" id="A0A7E4VQU3"/>
<dbReference type="WBParaSite" id="Pan_g24103.t1">
    <property type="protein sequence ID" value="Pan_g24103.t1"/>
    <property type="gene ID" value="Pan_g24103"/>
</dbReference>
<evidence type="ECO:0000313" key="1">
    <source>
        <dbReference type="Proteomes" id="UP000492821"/>
    </source>
</evidence>
<keyword evidence="1" id="KW-1185">Reference proteome</keyword>
<evidence type="ECO:0000313" key="2">
    <source>
        <dbReference type="WBParaSite" id="Pan_g24103.t1"/>
    </source>
</evidence>
<reference evidence="1" key="1">
    <citation type="journal article" date="2013" name="Genetics">
        <title>The draft genome and transcriptome of Panagrellus redivivus are shaped by the harsh demands of a free-living lifestyle.</title>
        <authorList>
            <person name="Srinivasan J."/>
            <person name="Dillman A.R."/>
            <person name="Macchietto M.G."/>
            <person name="Heikkinen L."/>
            <person name="Lakso M."/>
            <person name="Fracchia K.M."/>
            <person name="Antoshechkin I."/>
            <person name="Mortazavi A."/>
            <person name="Wong G."/>
            <person name="Sternberg P.W."/>
        </authorList>
    </citation>
    <scope>NUCLEOTIDE SEQUENCE [LARGE SCALE GENOMIC DNA]</scope>
    <source>
        <strain evidence="1">MT8872</strain>
    </source>
</reference>
<protein>
    <submittedName>
        <fullName evidence="2">Uncharacterized protein</fullName>
    </submittedName>
</protein>